<keyword evidence="9" id="KW-0808">Transferase</keyword>
<accession>A0A6I6JYQ3</accession>
<reference evidence="9 10" key="1">
    <citation type="submission" date="2019-11" db="EMBL/GenBank/DDBJ databases">
        <authorList>
            <person name="Zheng R.K."/>
            <person name="Sun C.M."/>
        </authorList>
    </citation>
    <scope>NUCLEOTIDE SEQUENCE [LARGE SCALE GENOMIC DNA]</scope>
    <source>
        <strain evidence="9 10">WC007</strain>
    </source>
</reference>
<comment type="similarity">
    <text evidence="2">Belongs to the sulfatase family.</text>
</comment>
<evidence type="ECO:0000313" key="9">
    <source>
        <dbReference type="EMBL" id="QGY44263.1"/>
    </source>
</evidence>
<dbReference type="GO" id="GO:0016740">
    <property type="term" value="F:transferase activity"/>
    <property type="evidence" value="ECO:0007669"/>
    <property type="project" value="UniProtKB-KW"/>
</dbReference>
<dbReference type="GO" id="GO:0004423">
    <property type="term" value="F:iduronate-2-sulfatase activity"/>
    <property type="evidence" value="ECO:0007669"/>
    <property type="project" value="InterPro"/>
</dbReference>
<dbReference type="RefSeq" id="WP_158866184.1">
    <property type="nucleotide sequence ID" value="NZ_CP046401.1"/>
</dbReference>
<organism evidence="9 10">
    <name type="scientific">Maribellus comscasis</name>
    <dbReference type="NCBI Taxonomy" id="2681766"/>
    <lineage>
        <taxon>Bacteria</taxon>
        <taxon>Pseudomonadati</taxon>
        <taxon>Bacteroidota</taxon>
        <taxon>Bacteroidia</taxon>
        <taxon>Marinilabiliales</taxon>
        <taxon>Prolixibacteraceae</taxon>
        <taxon>Maribellus</taxon>
    </lineage>
</organism>
<sequence>MQVKKLLWTVTFIFFSLLTFAHKDSNKVTNTYNVLFIAVDDLRPTIGCYGDKRAITPNIDRLAKSGTIFTNAYCQQAVCNPSRASILTGLRPNENGVTDLVTHFREKVPDVITLPQIFINAGYQVNNIGKIYHGKNDTQDDISWSEPPKFNISVKEEQYYLPENKKGGKAASFEFADVEDSSYIDGKITHEAVSLLKEYKKSEKKFFLAIGFKKPHLPFCAPKKYWDMYKNTDFSNITDKERPENAPDIAFHQWQELRGYTDIPNKGELTSEKEQELWRSYYACVSYIDVQIGKIINELNRLKLSENTIVILWGDHGYHLGEQNLWCKSTNFELDDRIPLIISAPGFSREGASSEAIVEALDIYPTLIDLCSIKPTKKLSGMSLKPLLLNADKKWNHVAYSQFCRPYKALSSKNATHMGYTIRTYDWRYTVWYNLQNDSVEYRELYDLSKYRVERKNLAGMDKYTKVEKKLGKQLETYKNIK</sequence>
<dbReference type="SUPFAM" id="SSF53649">
    <property type="entry name" value="Alkaline phosphatase-like"/>
    <property type="match status" value="1"/>
</dbReference>
<dbReference type="PANTHER" id="PTHR45953">
    <property type="entry name" value="IDURONATE 2-SULFATASE"/>
    <property type="match status" value="1"/>
</dbReference>
<keyword evidence="10" id="KW-1185">Reference proteome</keyword>
<keyword evidence="3" id="KW-0479">Metal-binding</keyword>
<evidence type="ECO:0000259" key="8">
    <source>
        <dbReference type="Pfam" id="PF00884"/>
    </source>
</evidence>
<evidence type="ECO:0000256" key="3">
    <source>
        <dbReference type="ARBA" id="ARBA00022723"/>
    </source>
</evidence>
<dbReference type="Gene3D" id="3.40.720.10">
    <property type="entry name" value="Alkaline Phosphatase, subunit A"/>
    <property type="match status" value="1"/>
</dbReference>
<name>A0A6I6JYQ3_9BACT</name>
<dbReference type="InterPro" id="IPR035874">
    <property type="entry name" value="IDS"/>
</dbReference>
<evidence type="ECO:0000256" key="2">
    <source>
        <dbReference type="ARBA" id="ARBA00008779"/>
    </source>
</evidence>
<dbReference type="KEGG" id="mcos:GM418_11530"/>
<feature type="signal peptide" evidence="7">
    <location>
        <begin position="1"/>
        <end position="21"/>
    </location>
</feature>
<comment type="cofactor">
    <cofactor evidence="1">
        <name>Ca(2+)</name>
        <dbReference type="ChEBI" id="CHEBI:29108"/>
    </cofactor>
</comment>
<dbReference type="GO" id="GO:0046872">
    <property type="term" value="F:metal ion binding"/>
    <property type="evidence" value="ECO:0007669"/>
    <property type="project" value="UniProtKB-KW"/>
</dbReference>
<protein>
    <submittedName>
        <fullName evidence="9">Sulfatase-like hydrolase/transferase</fullName>
    </submittedName>
</protein>
<feature type="domain" description="Sulfatase N-terminal" evidence="8">
    <location>
        <begin position="33"/>
        <end position="371"/>
    </location>
</feature>
<dbReference type="AlphaFoldDB" id="A0A6I6JYQ3"/>
<feature type="chain" id="PRO_5026093107" evidence="7">
    <location>
        <begin position="22"/>
        <end position="482"/>
    </location>
</feature>
<evidence type="ECO:0000313" key="10">
    <source>
        <dbReference type="Proteomes" id="UP000428260"/>
    </source>
</evidence>
<dbReference type="PANTHER" id="PTHR45953:SF1">
    <property type="entry name" value="IDURONATE 2-SULFATASE"/>
    <property type="match status" value="1"/>
</dbReference>
<evidence type="ECO:0000256" key="4">
    <source>
        <dbReference type="ARBA" id="ARBA00022729"/>
    </source>
</evidence>
<dbReference type="InterPro" id="IPR000917">
    <property type="entry name" value="Sulfatase_N"/>
</dbReference>
<dbReference type="CDD" id="cd16030">
    <property type="entry name" value="iduronate-2-sulfatase"/>
    <property type="match status" value="1"/>
</dbReference>
<keyword evidence="4 7" id="KW-0732">Signal</keyword>
<dbReference type="GO" id="GO:0005737">
    <property type="term" value="C:cytoplasm"/>
    <property type="evidence" value="ECO:0007669"/>
    <property type="project" value="TreeGrafter"/>
</dbReference>
<gene>
    <name evidence="9" type="ORF">GM418_11530</name>
</gene>
<evidence type="ECO:0000256" key="7">
    <source>
        <dbReference type="SAM" id="SignalP"/>
    </source>
</evidence>
<evidence type="ECO:0000256" key="5">
    <source>
        <dbReference type="ARBA" id="ARBA00022801"/>
    </source>
</evidence>
<keyword evidence="5 9" id="KW-0378">Hydrolase</keyword>
<evidence type="ECO:0000256" key="6">
    <source>
        <dbReference type="ARBA" id="ARBA00022837"/>
    </source>
</evidence>
<dbReference type="InterPro" id="IPR017850">
    <property type="entry name" value="Alkaline_phosphatase_core_sf"/>
</dbReference>
<evidence type="ECO:0000256" key="1">
    <source>
        <dbReference type="ARBA" id="ARBA00001913"/>
    </source>
</evidence>
<dbReference type="EMBL" id="CP046401">
    <property type="protein sequence ID" value="QGY44263.1"/>
    <property type="molecule type" value="Genomic_DNA"/>
</dbReference>
<keyword evidence="6" id="KW-0106">Calcium</keyword>
<proteinExistence type="inferred from homology"/>
<dbReference type="Proteomes" id="UP000428260">
    <property type="component" value="Chromosome"/>
</dbReference>
<dbReference type="Pfam" id="PF00884">
    <property type="entry name" value="Sulfatase"/>
    <property type="match status" value="1"/>
</dbReference>